<dbReference type="InterPro" id="IPR001537">
    <property type="entry name" value="SpoU_MeTrfase"/>
</dbReference>
<keyword evidence="5" id="KW-1185">Reference proteome</keyword>
<dbReference type="Gene3D" id="3.30.1330.30">
    <property type="match status" value="1"/>
</dbReference>
<keyword evidence="1 4" id="KW-0489">Methyltransferase</keyword>
<dbReference type="InterPro" id="IPR013123">
    <property type="entry name" value="SpoU_subst-bd"/>
</dbReference>
<dbReference type="InterPro" id="IPR029064">
    <property type="entry name" value="Ribosomal_eL30-like_sf"/>
</dbReference>
<dbReference type="EMBL" id="CP139487">
    <property type="protein sequence ID" value="WPU63450.1"/>
    <property type="molecule type" value="Genomic_DNA"/>
</dbReference>
<protein>
    <submittedName>
        <fullName evidence="4">TrmH family RNA methyltransferase</fullName>
    </submittedName>
</protein>
<evidence type="ECO:0000313" key="4">
    <source>
        <dbReference type="EMBL" id="WPU63450.1"/>
    </source>
</evidence>
<name>A0AAX4HJS1_9BACT</name>
<dbReference type="InterPro" id="IPR004441">
    <property type="entry name" value="rRNA_MeTrfase_TrmH"/>
</dbReference>
<gene>
    <name evidence="4" type="ORF">SOO65_12200</name>
</gene>
<dbReference type="GO" id="GO:0005829">
    <property type="term" value="C:cytosol"/>
    <property type="evidence" value="ECO:0007669"/>
    <property type="project" value="TreeGrafter"/>
</dbReference>
<sequence length="247" mass="27394">MKHAKKNQETKVYGRNACLKVFEKRREDIVRAYVNQDGVFLYKDLMKFLADQKLAYHIVNNDEIEGITKATHHEGICLIVKNKELPELKTLLHANPYRTLILALEEVSNPHNLGAIMRSAAHFGISGIIYEAKVPVANSGAAMRTAEGGAEVVPAIQVTDWAHVLDLAKRNNFKTLATSSHDGESIFDFEFPEKAILFLGAEGEGLSNSMMKKMNKLLSIPGTGEVESLNVSNATTAILTEWFRQGL</sequence>
<dbReference type="KEGG" id="psti:SOO65_12200"/>
<feature type="domain" description="RNA 2-O ribose methyltransferase substrate binding" evidence="3">
    <location>
        <begin position="11"/>
        <end position="86"/>
    </location>
</feature>
<organism evidence="4 5">
    <name type="scientific">Peredibacter starrii</name>
    <dbReference type="NCBI Taxonomy" id="28202"/>
    <lineage>
        <taxon>Bacteria</taxon>
        <taxon>Pseudomonadati</taxon>
        <taxon>Bdellovibrionota</taxon>
        <taxon>Bacteriovoracia</taxon>
        <taxon>Bacteriovoracales</taxon>
        <taxon>Bacteriovoracaceae</taxon>
        <taxon>Peredibacter</taxon>
    </lineage>
</organism>
<dbReference type="Pfam" id="PF00588">
    <property type="entry name" value="SpoU_methylase"/>
    <property type="match status" value="1"/>
</dbReference>
<dbReference type="GO" id="GO:0032259">
    <property type="term" value="P:methylation"/>
    <property type="evidence" value="ECO:0007669"/>
    <property type="project" value="UniProtKB-KW"/>
</dbReference>
<dbReference type="SUPFAM" id="SSF55315">
    <property type="entry name" value="L30e-like"/>
    <property type="match status" value="1"/>
</dbReference>
<dbReference type="RefSeq" id="WP_321390177.1">
    <property type="nucleotide sequence ID" value="NZ_CP139487.1"/>
</dbReference>
<dbReference type="PANTHER" id="PTHR46429">
    <property type="entry name" value="23S RRNA (GUANOSINE-2'-O-)-METHYLTRANSFERASE RLMB"/>
    <property type="match status" value="1"/>
</dbReference>
<accession>A0AAX4HJS1</accession>
<dbReference type="SMART" id="SM00967">
    <property type="entry name" value="SpoU_sub_bind"/>
    <property type="match status" value="1"/>
</dbReference>
<dbReference type="Proteomes" id="UP001324634">
    <property type="component" value="Chromosome"/>
</dbReference>
<dbReference type="CDD" id="cd18095">
    <property type="entry name" value="SpoU-like_rRNA-MTase"/>
    <property type="match status" value="1"/>
</dbReference>
<evidence type="ECO:0000256" key="2">
    <source>
        <dbReference type="ARBA" id="ARBA00022679"/>
    </source>
</evidence>
<dbReference type="InterPro" id="IPR029028">
    <property type="entry name" value="Alpha/beta_knot_MTases"/>
</dbReference>
<keyword evidence="2" id="KW-0808">Transferase</keyword>
<dbReference type="GO" id="GO:0008173">
    <property type="term" value="F:RNA methyltransferase activity"/>
    <property type="evidence" value="ECO:0007669"/>
    <property type="project" value="InterPro"/>
</dbReference>
<dbReference type="InterPro" id="IPR029026">
    <property type="entry name" value="tRNA_m1G_MTases_N"/>
</dbReference>
<evidence type="ECO:0000259" key="3">
    <source>
        <dbReference type="SMART" id="SM00967"/>
    </source>
</evidence>
<dbReference type="Pfam" id="PF08032">
    <property type="entry name" value="SpoU_sub_bind"/>
    <property type="match status" value="1"/>
</dbReference>
<reference evidence="4 5" key="1">
    <citation type="submission" date="2023-11" db="EMBL/GenBank/DDBJ databases">
        <title>Peredibacter starrii A3.12.</title>
        <authorList>
            <person name="Mitchell R.J."/>
        </authorList>
    </citation>
    <scope>NUCLEOTIDE SEQUENCE [LARGE SCALE GENOMIC DNA]</scope>
    <source>
        <strain evidence="4 5">A3.12</strain>
    </source>
</reference>
<dbReference type="GO" id="GO:0006396">
    <property type="term" value="P:RNA processing"/>
    <property type="evidence" value="ECO:0007669"/>
    <property type="project" value="InterPro"/>
</dbReference>
<dbReference type="SUPFAM" id="SSF75217">
    <property type="entry name" value="alpha/beta knot"/>
    <property type="match status" value="1"/>
</dbReference>
<evidence type="ECO:0000313" key="5">
    <source>
        <dbReference type="Proteomes" id="UP001324634"/>
    </source>
</evidence>
<evidence type="ECO:0000256" key="1">
    <source>
        <dbReference type="ARBA" id="ARBA00022603"/>
    </source>
</evidence>
<dbReference type="AlphaFoldDB" id="A0AAX4HJS1"/>
<proteinExistence type="predicted"/>
<dbReference type="Gene3D" id="3.40.1280.10">
    <property type="match status" value="1"/>
</dbReference>
<dbReference type="GO" id="GO:0003723">
    <property type="term" value="F:RNA binding"/>
    <property type="evidence" value="ECO:0007669"/>
    <property type="project" value="InterPro"/>
</dbReference>
<dbReference type="PANTHER" id="PTHR46429:SF2">
    <property type="entry name" value="TRNA_RRNA METHYLTRANSFERASE"/>
    <property type="match status" value="1"/>
</dbReference>